<organism evidence="1 2">
    <name type="scientific">Calothrix parasitica NIES-267</name>
    <dbReference type="NCBI Taxonomy" id="1973488"/>
    <lineage>
        <taxon>Bacteria</taxon>
        <taxon>Bacillati</taxon>
        <taxon>Cyanobacteriota</taxon>
        <taxon>Cyanophyceae</taxon>
        <taxon>Nostocales</taxon>
        <taxon>Calotrichaceae</taxon>
        <taxon>Calothrix</taxon>
    </lineage>
</organism>
<dbReference type="EMBL" id="AP018227">
    <property type="protein sequence ID" value="BAY82805.1"/>
    <property type="molecule type" value="Genomic_DNA"/>
</dbReference>
<sequence>MNLELEQKLWNAGKGEEEYSRETWYEIIDALLDDFCEFIGEDFHRDSEIDLITGNPCPSFSRWIWTDKKAMFPISVTWSAFISGDIVDGFDVGIPLFMFDTTGDKRLQLKTGESYLYFTYRKQSNGCGNWCSLGWFKDEWGQWEDM</sequence>
<evidence type="ECO:0000313" key="2">
    <source>
        <dbReference type="Proteomes" id="UP000218418"/>
    </source>
</evidence>
<reference evidence="1 2" key="1">
    <citation type="submission" date="2017-06" db="EMBL/GenBank/DDBJ databases">
        <title>Genome sequencing of cyanobaciteial culture collection at National Institute for Environmental Studies (NIES).</title>
        <authorList>
            <person name="Hirose Y."/>
            <person name="Shimura Y."/>
            <person name="Fujisawa T."/>
            <person name="Nakamura Y."/>
            <person name="Kawachi M."/>
        </authorList>
    </citation>
    <scope>NUCLEOTIDE SEQUENCE [LARGE SCALE GENOMIC DNA]</scope>
    <source>
        <strain evidence="1 2">NIES-267</strain>
    </source>
</reference>
<gene>
    <name evidence="1" type="ORF">NIES267_22890</name>
</gene>
<keyword evidence="2" id="KW-1185">Reference proteome</keyword>
<dbReference type="OrthoDB" id="4549282at2"/>
<evidence type="ECO:0000313" key="1">
    <source>
        <dbReference type="EMBL" id="BAY82805.1"/>
    </source>
</evidence>
<accession>A0A1Z4LNH3</accession>
<dbReference type="AlphaFoldDB" id="A0A1Z4LNH3"/>
<proteinExistence type="predicted"/>
<name>A0A1Z4LNH3_9CYAN</name>
<dbReference type="Proteomes" id="UP000218418">
    <property type="component" value="Chromosome"/>
</dbReference>
<protein>
    <submittedName>
        <fullName evidence="1">Uncharacterized protein</fullName>
    </submittedName>
</protein>